<dbReference type="SUPFAM" id="SSF51197">
    <property type="entry name" value="Clavaminate synthase-like"/>
    <property type="match status" value="1"/>
</dbReference>
<comment type="cofactor">
    <cofactor evidence="1">
        <name>Fe(2+)</name>
        <dbReference type="ChEBI" id="CHEBI:29033"/>
    </cofactor>
</comment>
<protein>
    <recommendedName>
        <fullName evidence="11">TauD/TfdA-like domain-containing protein</fullName>
    </recommendedName>
</protein>
<sequence length="450" mass="50924">MKRFVIRSVRGMATHGVSSSPIRLEVLGYDSSFITIAVDGKVVRYNNVFLRDACERPGKSIHADSRQKLFTTASIETSLHPTAAPHVTQQGLEVDWFDGEGKIPHRSSYSADFLKKYSTIQARRTDVQLEEPVLWDGAAIREALPRITFSHNEYMHNDHVFATALRNLNKYGLIFVNGVPDQSSSESWFVQSIAERIGYVKRTFYGDLFDVVSKPNAENLAYTNTFLPLHMDLLYYESPPGIQLLHAIQNSTAGGENIFSDSFAAAQTIREKDPQAYFALTTVPVPYHYHSNGEHYYYSRPVVVEDDSAGLSSRFRECNYSPPFQAPFEFGITHPVSLQVEEEVAKAAGVSREVAMMNNSTSAMETGDSYLFKDFLDGFRNFEDLVNDPVNQLEVKLAEGTCVVFDNRRILHSRNEFNFVNGKGERWLKGCYLDRDSFHSRLRMLNEEGA</sequence>
<dbReference type="GO" id="GO:0046872">
    <property type="term" value="F:metal ion binding"/>
    <property type="evidence" value="ECO:0007669"/>
    <property type="project" value="UniProtKB-KW"/>
</dbReference>
<dbReference type="EMBL" id="HG793128">
    <property type="protein sequence ID" value="CDK27574.1"/>
    <property type="molecule type" value="Genomic_DNA"/>
</dbReference>
<reference evidence="9" key="1">
    <citation type="submission" date="2013-12" db="EMBL/GenBank/DDBJ databases">
        <authorList>
            <person name="Genoscope - CEA"/>
        </authorList>
    </citation>
    <scope>NUCLEOTIDE SEQUENCE</scope>
    <source>
        <strain evidence="9">CBS 1993</strain>
    </source>
</reference>
<keyword evidence="6" id="KW-0408">Iron</keyword>
<feature type="domain" description="TauD/TfdA-like" evidence="7">
    <location>
        <begin position="146"/>
        <end position="432"/>
    </location>
</feature>
<dbReference type="RefSeq" id="XP_022459567.1">
    <property type="nucleotide sequence ID" value="XM_022601978.1"/>
</dbReference>
<dbReference type="CDD" id="cd00250">
    <property type="entry name" value="CAS_like"/>
    <property type="match status" value="1"/>
</dbReference>
<dbReference type="Pfam" id="PF02668">
    <property type="entry name" value="TauD"/>
    <property type="match status" value="1"/>
</dbReference>
<keyword evidence="10" id="KW-1185">Reference proteome</keyword>
<evidence type="ECO:0000313" key="9">
    <source>
        <dbReference type="EMBL" id="CDK27574.1"/>
    </source>
</evidence>
<dbReference type="Proteomes" id="UP000019384">
    <property type="component" value="Unassembled WGS sequence"/>
</dbReference>
<evidence type="ECO:0000259" key="7">
    <source>
        <dbReference type="Pfam" id="PF02668"/>
    </source>
</evidence>
<accession>W6MM14</accession>
<organism evidence="9 10">
    <name type="scientific">Kuraishia capsulata CBS 1993</name>
    <dbReference type="NCBI Taxonomy" id="1382522"/>
    <lineage>
        <taxon>Eukaryota</taxon>
        <taxon>Fungi</taxon>
        <taxon>Dikarya</taxon>
        <taxon>Ascomycota</taxon>
        <taxon>Saccharomycotina</taxon>
        <taxon>Pichiomycetes</taxon>
        <taxon>Pichiales</taxon>
        <taxon>Pichiaceae</taxon>
        <taxon>Kuraishia</taxon>
    </lineage>
</organism>
<dbReference type="STRING" id="1382522.W6MM14"/>
<dbReference type="PANTHER" id="PTHR10696">
    <property type="entry name" value="GAMMA-BUTYROBETAINE HYDROXYLASE-RELATED"/>
    <property type="match status" value="1"/>
</dbReference>
<evidence type="ECO:0000313" key="10">
    <source>
        <dbReference type="Proteomes" id="UP000019384"/>
    </source>
</evidence>
<evidence type="ECO:0000259" key="8">
    <source>
        <dbReference type="Pfam" id="PF06155"/>
    </source>
</evidence>
<dbReference type="AlphaFoldDB" id="W6MM14"/>
<proteinExistence type="inferred from homology"/>
<dbReference type="GO" id="GO:0016706">
    <property type="term" value="F:2-oxoglutarate-dependent dioxygenase activity"/>
    <property type="evidence" value="ECO:0007669"/>
    <property type="project" value="UniProtKB-ARBA"/>
</dbReference>
<dbReference type="Gene3D" id="3.60.130.10">
    <property type="entry name" value="Clavaminate synthase-like"/>
    <property type="match status" value="1"/>
</dbReference>
<evidence type="ECO:0008006" key="11">
    <source>
        <dbReference type="Google" id="ProtNLM"/>
    </source>
</evidence>
<evidence type="ECO:0000256" key="2">
    <source>
        <dbReference type="ARBA" id="ARBA00008654"/>
    </source>
</evidence>
<keyword evidence="5" id="KW-0560">Oxidoreductase</keyword>
<dbReference type="OrthoDB" id="406634at2759"/>
<gene>
    <name evidence="9" type="ORF">KUCA_T00003552001</name>
</gene>
<dbReference type="GO" id="GO:0005739">
    <property type="term" value="C:mitochondrion"/>
    <property type="evidence" value="ECO:0007669"/>
    <property type="project" value="TreeGrafter"/>
</dbReference>
<dbReference type="InterPro" id="IPR038492">
    <property type="entry name" value="GBBH-like_N_sf"/>
</dbReference>
<dbReference type="InterPro" id="IPR050411">
    <property type="entry name" value="AlphaKG_dependent_hydroxylases"/>
</dbReference>
<name>W6MM14_9ASCO</name>
<comment type="similarity">
    <text evidence="2">Belongs to the gamma-BBH/TMLD family.</text>
</comment>
<dbReference type="GeneID" id="34520955"/>
<evidence type="ECO:0000256" key="1">
    <source>
        <dbReference type="ARBA" id="ARBA00001954"/>
    </source>
</evidence>
<dbReference type="PANTHER" id="PTHR10696:SF25">
    <property type="entry name" value="OXIDOREDUCTASE AIM17-RELATED"/>
    <property type="match status" value="1"/>
</dbReference>
<keyword evidence="4" id="KW-0223">Dioxygenase</keyword>
<reference evidence="9" key="2">
    <citation type="submission" date="2014-02" db="EMBL/GenBank/DDBJ databases">
        <title>Complete DNA sequence of /Kuraishia capsulata/ illustrates novel genomic features among budding yeasts (/Saccharomycotina/).</title>
        <authorList>
            <person name="Morales L."/>
            <person name="Noel B."/>
            <person name="Porcel B."/>
            <person name="Marcet-Houben M."/>
            <person name="Hullo M-F."/>
            <person name="Sacerdot C."/>
            <person name="Tekaia F."/>
            <person name="Leh-Louis V."/>
            <person name="Despons L."/>
            <person name="Khanna V."/>
            <person name="Aury J-M."/>
            <person name="Barbe V."/>
            <person name="Couloux A."/>
            <person name="Labadie K."/>
            <person name="Pelletier E."/>
            <person name="Souciet J-L."/>
            <person name="Boekhout T."/>
            <person name="Gabaldon T."/>
            <person name="Wincker P."/>
            <person name="Dujon B."/>
        </authorList>
    </citation>
    <scope>NUCLEOTIDE SEQUENCE</scope>
    <source>
        <strain evidence="9">CBS 1993</strain>
    </source>
</reference>
<dbReference type="InterPro" id="IPR003819">
    <property type="entry name" value="TauD/TfdA-like"/>
</dbReference>
<dbReference type="Gene3D" id="3.30.2020.30">
    <property type="match status" value="1"/>
</dbReference>
<evidence type="ECO:0000256" key="4">
    <source>
        <dbReference type="ARBA" id="ARBA00022964"/>
    </source>
</evidence>
<dbReference type="InterPro" id="IPR042098">
    <property type="entry name" value="TauD-like_sf"/>
</dbReference>
<dbReference type="HOGENOM" id="CLU_021859_0_1_1"/>
<feature type="domain" description="Gamma-butyrobetaine hydroxylase-like N-terminal" evidence="8">
    <location>
        <begin position="39"/>
        <end position="114"/>
    </location>
</feature>
<evidence type="ECO:0000256" key="6">
    <source>
        <dbReference type="ARBA" id="ARBA00023004"/>
    </source>
</evidence>
<dbReference type="Pfam" id="PF06155">
    <property type="entry name" value="GBBH-like_N"/>
    <property type="match status" value="1"/>
</dbReference>
<evidence type="ECO:0000256" key="3">
    <source>
        <dbReference type="ARBA" id="ARBA00022723"/>
    </source>
</evidence>
<keyword evidence="3" id="KW-0479">Metal-binding</keyword>
<evidence type="ECO:0000256" key="5">
    <source>
        <dbReference type="ARBA" id="ARBA00023002"/>
    </source>
</evidence>
<dbReference type="GO" id="GO:0045329">
    <property type="term" value="P:carnitine biosynthetic process"/>
    <property type="evidence" value="ECO:0007669"/>
    <property type="project" value="TreeGrafter"/>
</dbReference>
<dbReference type="InterPro" id="IPR010376">
    <property type="entry name" value="GBBH-like_N"/>
</dbReference>